<reference evidence="2" key="1">
    <citation type="submission" date="2022-11" db="UniProtKB">
        <authorList>
            <consortium name="WormBaseParasite"/>
        </authorList>
    </citation>
    <scope>IDENTIFICATION</scope>
</reference>
<evidence type="ECO:0000313" key="2">
    <source>
        <dbReference type="WBParaSite" id="sdigi.contig98.g4286.t1"/>
    </source>
</evidence>
<evidence type="ECO:0000313" key="1">
    <source>
        <dbReference type="Proteomes" id="UP000887581"/>
    </source>
</evidence>
<dbReference type="AlphaFoldDB" id="A0A915Q5A6"/>
<organism evidence="1 2">
    <name type="scientific">Setaria digitata</name>
    <dbReference type="NCBI Taxonomy" id="48799"/>
    <lineage>
        <taxon>Eukaryota</taxon>
        <taxon>Metazoa</taxon>
        <taxon>Ecdysozoa</taxon>
        <taxon>Nematoda</taxon>
        <taxon>Chromadorea</taxon>
        <taxon>Rhabditida</taxon>
        <taxon>Spirurina</taxon>
        <taxon>Spiruromorpha</taxon>
        <taxon>Filarioidea</taxon>
        <taxon>Setariidae</taxon>
        <taxon>Setaria</taxon>
    </lineage>
</organism>
<sequence length="144" mass="16325">MFCGFSVQTGLEGDKKSEERGGMIRVWVRIGLRVRVRVRVGRQGCYYWHISEKRGRNGGVRCALCTSSGQAPVIELCSPSAPSRLLVVGQTRTDKSPFPRHITRTRRKEMRNERVKICTIVPVTRRYQVTGQESLSSFSDATQH</sequence>
<dbReference type="WBParaSite" id="sdigi.contig98.g4286.t1">
    <property type="protein sequence ID" value="sdigi.contig98.g4286.t1"/>
    <property type="gene ID" value="sdigi.contig98.g4286"/>
</dbReference>
<name>A0A915Q5A6_9BILA</name>
<protein>
    <submittedName>
        <fullName evidence="2">Uncharacterized protein</fullName>
    </submittedName>
</protein>
<proteinExistence type="predicted"/>
<keyword evidence="1" id="KW-1185">Reference proteome</keyword>
<accession>A0A915Q5A6</accession>
<dbReference type="Proteomes" id="UP000887581">
    <property type="component" value="Unplaced"/>
</dbReference>